<sequence>MLADIFRIPNNGVRRRPIKVLEQSCKGSFRKLCLWLVITIHIFPIDHFNLINSREKRAQDIAVCPSTRIIARPNISHPGPPPSDLDWPTLRILMHGIQNVKCGCASDTYNFVFGIKLDRIRNNGNRSMLARLWTCMNPILAGFVALTDPTLPGVSVKFWDFGTLQYSGDNPTGCIRAGLPNYQTTILVLAVFWNPLIVVNAAALPPIITIPNFIINLFEIQQEVLETHGLEIKIWYSKNSI</sequence>
<organism evidence="1 2">
    <name type="scientific">Rhizophagus irregularis</name>
    <dbReference type="NCBI Taxonomy" id="588596"/>
    <lineage>
        <taxon>Eukaryota</taxon>
        <taxon>Fungi</taxon>
        <taxon>Fungi incertae sedis</taxon>
        <taxon>Mucoromycota</taxon>
        <taxon>Glomeromycotina</taxon>
        <taxon>Glomeromycetes</taxon>
        <taxon>Glomerales</taxon>
        <taxon>Glomeraceae</taxon>
        <taxon>Rhizophagus</taxon>
    </lineage>
</organism>
<evidence type="ECO:0000313" key="1">
    <source>
        <dbReference type="EMBL" id="PKC70658.1"/>
    </source>
</evidence>
<gene>
    <name evidence="1" type="ORF">RhiirA1_454502</name>
</gene>
<name>A0A2N0S523_9GLOM</name>
<reference evidence="1 2" key="2">
    <citation type="submission" date="2017-10" db="EMBL/GenBank/DDBJ databases">
        <title>Genome analyses suggest a sexual origin of heterokaryosis in a supposedly ancient asexual fungus.</title>
        <authorList>
            <person name="Corradi N."/>
            <person name="Sedzielewska K."/>
            <person name="Noel J."/>
            <person name="Charron P."/>
            <person name="Farinelli L."/>
            <person name="Marton T."/>
            <person name="Kruger M."/>
            <person name="Pelin A."/>
            <person name="Brachmann A."/>
            <person name="Corradi N."/>
        </authorList>
    </citation>
    <scope>NUCLEOTIDE SEQUENCE [LARGE SCALE GENOMIC DNA]</scope>
    <source>
        <strain evidence="1 2">A1</strain>
    </source>
</reference>
<accession>A0A2N0S523</accession>
<protein>
    <submittedName>
        <fullName evidence="1">Uncharacterized protein</fullName>
    </submittedName>
</protein>
<evidence type="ECO:0000313" key="2">
    <source>
        <dbReference type="Proteomes" id="UP000232688"/>
    </source>
</evidence>
<comment type="caution">
    <text evidence="1">The sequence shown here is derived from an EMBL/GenBank/DDBJ whole genome shotgun (WGS) entry which is preliminary data.</text>
</comment>
<dbReference type="VEuPathDB" id="FungiDB:FUN_019240"/>
<dbReference type="VEuPathDB" id="FungiDB:RhiirA1_454502"/>
<dbReference type="EMBL" id="LLXH01000208">
    <property type="protein sequence ID" value="PKC70658.1"/>
    <property type="molecule type" value="Genomic_DNA"/>
</dbReference>
<proteinExistence type="predicted"/>
<dbReference type="VEuPathDB" id="FungiDB:RhiirFUN_020719"/>
<dbReference type="AlphaFoldDB" id="A0A2N0S523"/>
<dbReference type="Proteomes" id="UP000232688">
    <property type="component" value="Unassembled WGS sequence"/>
</dbReference>
<reference evidence="1 2" key="1">
    <citation type="submission" date="2017-10" db="EMBL/GenBank/DDBJ databases">
        <title>Extensive intraspecific genome diversity in a model arbuscular mycorrhizal fungus.</title>
        <authorList>
            <person name="Chen E.C.H."/>
            <person name="Morin E."/>
            <person name="Baudet D."/>
            <person name="Noel J."/>
            <person name="Ndikumana S."/>
            <person name="Charron P."/>
            <person name="St-Onge C."/>
            <person name="Giorgi J."/>
            <person name="Grigoriev I.V."/>
            <person name="Roux C."/>
            <person name="Martin F.M."/>
            <person name="Corradi N."/>
        </authorList>
    </citation>
    <scope>NUCLEOTIDE SEQUENCE [LARGE SCALE GENOMIC DNA]</scope>
    <source>
        <strain evidence="1 2">A1</strain>
    </source>
</reference>